<organism evidence="1 2">
    <name type="scientific">Prorocentrum cordatum</name>
    <dbReference type="NCBI Taxonomy" id="2364126"/>
    <lineage>
        <taxon>Eukaryota</taxon>
        <taxon>Sar</taxon>
        <taxon>Alveolata</taxon>
        <taxon>Dinophyceae</taxon>
        <taxon>Prorocentrales</taxon>
        <taxon>Prorocentraceae</taxon>
        <taxon>Prorocentrum</taxon>
    </lineage>
</organism>
<gene>
    <name evidence="1" type="ORF">PCOR1329_LOCUS21130</name>
</gene>
<reference evidence="1" key="1">
    <citation type="submission" date="2023-10" db="EMBL/GenBank/DDBJ databases">
        <authorList>
            <person name="Chen Y."/>
            <person name="Shah S."/>
            <person name="Dougan E. K."/>
            <person name="Thang M."/>
            <person name="Chan C."/>
        </authorList>
    </citation>
    <scope>NUCLEOTIDE SEQUENCE [LARGE SCALE GENOMIC DNA]</scope>
</reference>
<proteinExistence type="predicted"/>
<sequence>EKGWERASLRHNGAGIQHGGSTYDLKMQLKRLREYGKHQMCWAILAAACAGAFGEDACNLCERGEIADDFLIVWGECCCRSERSVCWKTEDLVHRARQGQHEWAAFWLRGITPRSWATPPVCETEYQPTRSGSAANITNEEHGDKLNLTEGVMACGDGSGGKHGGDARCRRNGWSWTIMQNSGGIWQEAAIAHGPLPGARQSNNGAEIAAVLDCLQSTEGDLVFTGWDSRKYIPMGYQKAHGDLWKTIRQRLEARGVAEVPVRHIGGHMTIEQEAAATHGIPRAHMGCRDWARAAAHNVRTRIGHAYVEQLERTKPMAWEGMAEAKLRRKPSQLEI</sequence>
<feature type="non-terminal residue" evidence="1">
    <location>
        <position position="336"/>
    </location>
</feature>
<evidence type="ECO:0000313" key="2">
    <source>
        <dbReference type="Proteomes" id="UP001189429"/>
    </source>
</evidence>
<evidence type="ECO:0000313" key="1">
    <source>
        <dbReference type="EMBL" id="CAK0819041.1"/>
    </source>
</evidence>
<dbReference type="EMBL" id="CAUYUJ010006914">
    <property type="protein sequence ID" value="CAK0819041.1"/>
    <property type="molecule type" value="Genomic_DNA"/>
</dbReference>
<dbReference type="Proteomes" id="UP001189429">
    <property type="component" value="Unassembled WGS sequence"/>
</dbReference>
<keyword evidence="2" id="KW-1185">Reference proteome</keyword>
<evidence type="ECO:0008006" key="3">
    <source>
        <dbReference type="Google" id="ProtNLM"/>
    </source>
</evidence>
<comment type="caution">
    <text evidence="1">The sequence shown here is derived from an EMBL/GenBank/DDBJ whole genome shotgun (WGS) entry which is preliminary data.</text>
</comment>
<feature type="non-terminal residue" evidence="1">
    <location>
        <position position="1"/>
    </location>
</feature>
<name>A0ABN9RMM3_9DINO</name>
<protein>
    <recommendedName>
        <fullName evidence="3">RNase H type-1 domain-containing protein</fullName>
    </recommendedName>
</protein>
<accession>A0ABN9RMM3</accession>